<dbReference type="Proteomes" id="UP001642464">
    <property type="component" value="Unassembled WGS sequence"/>
</dbReference>
<proteinExistence type="predicted"/>
<accession>A0ABP0NM06</accession>
<sequence>DEMKLSREFYIPANATKYASRACPHAVAYTYTNERGELCGVGFHGRASKPDWRYRFRSPRDCERKITEHFSAWEAHEARKKDKKRKGRGVELGQILYSSWGYDQTNIDFFKVTKLVGKTMVEIVEIGSNVIDTPAWETRSVIPDETAEIGQPLRRRCENGRVSVDNALQLARLHAPRYHSGAPSTLEPAVPFEQKPAAIPADQFVRIGQSLYGERWQADMARALEMSLRNVQYLAAGERPVHAGIASDLLDILPARGAELAQLLH</sequence>
<reference evidence="1 2" key="1">
    <citation type="submission" date="2024-02" db="EMBL/GenBank/DDBJ databases">
        <authorList>
            <person name="Chen Y."/>
            <person name="Shah S."/>
            <person name="Dougan E. K."/>
            <person name="Thang M."/>
            <person name="Chan C."/>
        </authorList>
    </citation>
    <scope>NUCLEOTIDE SEQUENCE [LARGE SCALE GENOMIC DNA]</scope>
</reference>
<keyword evidence="2" id="KW-1185">Reference proteome</keyword>
<feature type="non-terminal residue" evidence="1">
    <location>
        <position position="265"/>
    </location>
</feature>
<gene>
    <name evidence="1" type="ORF">SCF082_LOCUS32872</name>
</gene>
<evidence type="ECO:0000313" key="1">
    <source>
        <dbReference type="EMBL" id="CAK9063489.1"/>
    </source>
</evidence>
<protein>
    <submittedName>
        <fullName evidence="1">Uncharacterized protein</fullName>
    </submittedName>
</protein>
<name>A0ABP0NM06_9DINO</name>
<evidence type="ECO:0000313" key="2">
    <source>
        <dbReference type="Proteomes" id="UP001642464"/>
    </source>
</evidence>
<feature type="non-terminal residue" evidence="1">
    <location>
        <position position="1"/>
    </location>
</feature>
<dbReference type="EMBL" id="CAXAMM010028814">
    <property type="protein sequence ID" value="CAK9063489.1"/>
    <property type="molecule type" value="Genomic_DNA"/>
</dbReference>
<organism evidence="1 2">
    <name type="scientific">Durusdinium trenchii</name>
    <dbReference type="NCBI Taxonomy" id="1381693"/>
    <lineage>
        <taxon>Eukaryota</taxon>
        <taxon>Sar</taxon>
        <taxon>Alveolata</taxon>
        <taxon>Dinophyceae</taxon>
        <taxon>Suessiales</taxon>
        <taxon>Symbiodiniaceae</taxon>
        <taxon>Durusdinium</taxon>
    </lineage>
</organism>
<comment type="caution">
    <text evidence="1">The sequence shown here is derived from an EMBL/GenBank/DDBJ whole genome shotgun (WGS) entry which is preliminary data.</text>
</comment>